<dbReference type="GO" id="GO:0000287">
    <property type="term" value="F:magnesium ion binding"/>
    <property type="evidence" value="ECO:0007669"/>
    <property type="project" value="InterPro"/>
</dbReference>
<evidence type="ECO:0000256" key="6">
    <source>
        <dbReference type="ARBA" id="ARBA00013145"/>
    </source>
</evidence>
<dbReference type="CDD" id="cd02004">
    <property type="entry name" value="TPP_BZL_OCoD_HPCL"/>
    <property type="match status" value="1"/>
</dbReference>
<gene>
    <name evidence="17" type="primary">ilvG</name>
    <name evidence="17" type="ORF">MSEDJ_28870</name>
</gene>
<keyword evidence="10 13" id="KW-0786">Thiamine pyrophosphate</keyword>
<dbReference type="EMBL" id="AP022588">
    <property type="protein sequence ID" value="BBY28791.1"/>
    <property type="molecule type" value="Genomic_DNA"/>
</dbReference>
<dbReference type="InterPro" id="IPR029035">
    <property type="entry name" value="DHS-like_NAD/FAD-binding_dom"/>
</dbReference>
<evidence type="ECO:0000256" key="1">
    <source>
        <dbReference type="ARBA" id="ARBA00001946"/>
    </source>
</evidence>
<evidence type="ECO:0000256" key="13">
    <source>
        <dbReference type="RuleBase" id="RU362132"/>
    </source>
</evidence>
<dbReference type="Gene3D" id="3.40.50.970">
    <property type="match status" value="2"/>
</dbReference>
<dbReference type="SUPFAM" id="SSF52467">
    <property type="entry name" value="DHS-like NAD/FAD-binding domain"/>
    <property type="match status" value="1"/>
</dbReference>
<dbReference type="InterPro" id="IPR000399">
    <property type="entry name" value="TPP-bd_CS"/>
</dbReference>
<evidence type="ECO:0000313" key="17">
    <source>
        <dbReference type="EMBL" id="BBY28791.1"/>
    </source>
</evidence>
<dbReference type="Gene3D" id="3.40.50.1220">
    <property type="entry name" value="TPP-binding domain"/>
    <property type="match status" value="1"/>
</dbReference>
<dbReference type="InterPro" id="IPR011766">
    <property type="entry name" value="TPP_enzyme_TPP-bd"/>
</dbReference>
<dbReference type="Pfam" id="PF02775">
    <property type="entry name" value="TPP_enzyme_C"/>
    <property type="match status" value="1"/>
</dbReference>
<dbReference type="PANTHER" id="PTHR18968:SF166">
    <property type="entry name" value="2-HYDROXYACYL-COA LYASE 2"/>
    <property type="match status" value="1"/>
</dbReference>
<comment type="cofactor">
    <cofactor evidence="1">
        <name>Mg(2+)</name>
        <dbReference type="ChEBI" id="CHEBI:18420"/>
    </cofactor>
</comment>
<dbReference type="GO" id="GO:0005948">
    <property type="term" value="C:acetolactate synthase complex"/>
    <property type="evidence" value="ECO:0007669"/>
    <property type="project" value="TreeGrafter"/>
</dbReference>
<proteinExistence type="inferred from homology"/>
<dbReference type="GO" id="GO:0003984">
    <property type="term" value="F:acetolactate synthase activity"/>
    <property type="evidence" value="ECO:0007669"/>
    <property type="project" value="UniProtKB-EC"/>
</dbReference>
<evidence type="ECO:0000256" key="3">
    <source>
        <dbReference type="ARBA" id="ARBA00004974"/>
    </source>
</evidence>
<evidence type="ECO:0000256" key="8">
    <source>
        <dbReference type="ARBA" id="ARBA00022723"/>
    </source>
</evidence>
<dbReference type="GO" id="GO:0009097">
    <property type="term" value="P:isoleucine biosynthetic process"/>
    <property type="evidence" value="ECO:0007669"/>
    <property type="project" value="UniProtKB-UniPathway"/>
</dbReference>
<dbReference type="PROSITE" id="PS00187">
    <property type="entry name" value="TPP_ENZYMES"/>
    <property type="match status" value="1"/>
</dbReference>
<protein>
    <recommendedName>
        <fullName evidence="6">acetolactate synthase</fullName>
        <ecNumber evidence="6">2.2.1.6</ecNumber>
    </recommendedName>
</protein>
<comment type="cofactor">
    <cofactor evidence="2">
        <name>thiamine diphosphate</name>
        <dbReference type="ChEBI" id="CHEBI:58937"/>
    </cofactor>
</comment>
<evidence type="ECO:0000256" key="4">
    <source>
        <dbReference type="ARBA" id="ARBA00005025"/>
    </source>
</evidence>
<dbReference type="UniPathway" id="UPA00047">
    <property type="reaction ID" value="UER00055"/>
</dbReference>
<dbReference type="CDD" id="cd07035">
    <property type="entry name" value="TPP_PYR_POX_like"/>
    <property type="match status" value="1"/>
</dbReference>
<dbReference type="RefSeq" id="WP_163797648.1">
    <property type="nucleotide sequence ID" value="NZ_AP022588.1"/>
</dbReference>
<keyword evidence="7" id="KW-0285">Flavoprotein</keyword>
<dbReference type="GO" id="GO:0009099">
    <property type="term" value="P:L-valine biosynthetic process"/>
    <property type="evidence" value="ECO:0007669"/>
    <property type="project" value="UniProtKB-UniPathway"/>
</dbReference>
<dbReference type="InterPro" id="IPR029061">
    <property type="entry name" value="THDP-binding"/>
</dbReference>
<evidence type="ECO:0000259" key="14">
    <source>
        <dbReference type="Pfam" id="PF00205"/>
    </source>
</evidence>
<comment type="similarity">
    <text evidence="5 13">Belongs to the TPP enzyme family.</text>
</comment>
<comment type="catalytic activity">
    <reaction evidence="12">
        <text>2 pyruvate + H(+) = (2S)-2-acetolactate + CO2</text>
        <dbReference type="Rhea" id="RHEA:25249"/>
        <dbReference type="ChEBI" id="CHEBI:15361"/>
        <dbReference type="ChEBI" id="CHEBI:15378"/>
        <dbReference type="ChEBI" id="CHEBI:16526"/>
        <dbReference type="ChEBI" id="CHEBI:58476"/>
        <dbReference type="EC" id="2.2.1.6"/>
    </reaction>
</comment>
<evidence type="ECO:0000256" key="2">
    <source>
        <dbReference type="ARBA" id="ARBA00001964"/>
    </source>
</evidence>
<keyword evidence="11" id="KW-0100">Branched-chain amino acid biosynthesis</keyword>
<name>A0A7I7QR11_9MYCO</name>
<accession>A0A7I7QR11</accession>
<keyword evidence="18" id="KW-1185">Reference proteome</keyword>
<dbReference type="KEGG" id="msei:MSEDJ_28870"/>
<evidence type="ECO:0000256" key="9">
    <source>
        <dbReference type="ARBA" id="ARBA00022827"/>
    </source>
</evidence>
<dbReference type="UniPathway" id="UPA00049">
    <property type="reaction ID" value="UER00059"/>
</dbReference>
<evidence type="ECO:0000256" key="5">
    <source>
        <dbReference type="ARBA" id="ARBA00007812"/>
    </source>
</evidence>
<comment type="pathway">
    <text evidence="3">Amino-acid biosynthesis; L-isoleucine biosynthesis; L-isoleucine from 2-oxobutanoate: step 1/4.</text>
</comment>
<dbReference type="PANTHER" id="PTHR18968">
    <property type="entry name" value="THIAMINE PYROPHOSPHATE ENZYMES"/>
    <property type="match status" value="1"/>
</dbReference>
<keyword evidence="11" id="KW-0028">Amino-acid biosynthesis</keyword>
<organism evidence="17 18">
    <name type="scientific">Mycolicibacterium sediminis</name>
    <dbReference type="NCBI Taxonomy" id="1286180"/>
    <lineage>
        <taxon>Bacteria</taxon>
        <taxon>Bacillati</taxon>
        <taxon>Actinomycetota</taxon>
        <taxon>Actinomycetes</taxon>
        <taxon>Mycobacteriales</taxon>
        <taxon>Mycobacteriaceae</taxon>
        <taxon>Mycolicibacterium</taxon>
    </lineage>
</organism>
<dbReference type="GO" id="GO:0030976">
    <property type="term" value="F:thiamine pyrophosphate binding"/>
    <property type="evidence" value="ECO:0007669"/>
    <property type="project" value="InterPro"/>
</dbReference>
<evidence type="ECO:0000256" key="12">
    <source>
        <dbReference type="ARBA" id="ARBA00048670"/>
    </source>
</evidence>
<sequence length="551" mass="57354">MSRRHGGHLLAERLVAHGVTTVFTLCGNHTLTIYEGLSDNGIELIDLRTEASVVMAADAYARAGRRLGVALVTGGPAHTNALTGLITAHSSDSPVLLLSGQADLALSGKGAQQEIDQVAVAAPLCKFAAMVDRVDRIPELVDTAILQALSGTTGATHLSLPSDVMGESAEGIDGHGAVASPDSGTVDTDTVAQVISLLADARRPVLIAGAGAYMAGASDALTRLLDAAPLPLFTLDSARGIVPDAHPCSLGYADASLNKAAARIADADVVVLLGRRLDFRLRFGSPDAIGADATLIDVRSPGAATDENRPRQYVVETDVARFVDGLATAAEGREWDGRWLDDLTRIAPMPDPPASSAAAPHHPHAVALALREAIGEDTTLVFDGGDFVQWCRGAMAALGPGQWIRLGPMSTCGAGTPFAIGAKRAHPDRPVVLVTGDGSFGYYLIEFEAALRQHLPFVAIVGHNQSWGLERNLQRGLFGDDYLLASDLSPTRFDQVITALGGHGRRIEDLADLPGALADAIASGLPSCIEIPVTLDPSPLTEAVIARGGVV</sequence>
<keyword evidence="8" id="KW-0479">Metal-binding</keyword>
<dbReference type="Proteomes" id="UP000467193">
    <property type="component" value="Chromosome"/>
</dbReference>
<dbReference type="EC" id="2.2.1.6" evidence="6"/>
<evidence type="ECO:0000256" key="7">
    <source>
        <dbReference type="ARBA" id="ARBA00022630"/>
    </source>
</evidence>
<evidence type="ECO:0000256" key="10">
    <source>
        <dbReference type="ARBA" id="ARBA00023052"/>
    </source>
</evidence>
<dbReference type="Pfam" id="PF02776">
    <property type="entry name" value="TPP_enzyme_N"/>
    <property type="match status" value="1"/>
</dbReference>
<feature type="domain" description="Thiamine pyrophosphate enzyme TPP-binding" evidence="15">
    <location>
        <begin position="383"/>
        <end position="531"/>
    </location>
</feature>
<reference evidence="17 18" key="1">
    <citation type="journal article" date="2019" name="Emerg. Microbes Infect.">
        <title>Comprehensive subspecies identification of 175 nontuberculous mycobacteria species based on 7547 genomic profiles.</title>
        <authorList>
            <person name="Matsumoto Y."/>
            <person name="Kinjo T."/>
            <person name="Motooka D."/>
            <person name="Nabeya D."/>
            <person name="Jung N."/>
            <person name="Uechi K."/>
            <person name="Horii T."/>
            <person name="Iida T."/>
            <person name="Fujita J."/>
            <person name="Nakamura S."/>
        </authorList>
    </citation>
    <scope>NUCLEOTIDE SEQUENCE [LARGE SCALE GENOMIC DNA]</scope>
    <source>
        <strain evidence="17 18">JCM 17899</strain>
    </source>
</reference>
<dbReference type="InterPro" id="IPR012001">
    <property type="entry name" value="Thiamin_PyroP_enz_TPP-bd_dom"/>
</dbReference>
<dbReference type="SUPFAM" id="SSF52518">
    <property type="entry name" value="Thiamin diphosphate-binding fold (THDP-binding)"/>
    <property type="match status" value="2"/>
</dbReference>
<evidence type="ECO:0000259" key="16">
    <source>
        <dbReference type="Pfam" id="PF02776"/>
    </source>
</evidence>
<dbReference type="Pfam" id="PF00205">
    <property type="entry name" value="TPP_enzyme_M"/>
    <property type="match status" value="1"/>
</dbReference>
<dbReference type="InterPro" id="IPR045229">
    <property type="entry name" value="TPP_enz"/>
</dbReference>
<keyword evidence="9" id="KW-0274">FAD</keyword>
<feature type="domain" description="Thiamine pyrophosphate enzyme N-terminal TPP-binding" evidence="16">
    <location>
        <begin position="5"/>
        <end position="119"/>
    </location>
</feature>
<dbReference type="AlphaFoldDB" id="A0A7I7QR11"/>
<dbReference type="GO" id="GO:0050660">
    <property type="term" value="F:flavin adenine dinucleotide binding"/>
    <property type="evidence" value="ECO:0007669"/>
    <property type="project" value="TreeGrafter"/>
</dbReference>
<evidence type="ECO:0000256" key="11">
    <source>
        <dbReference type="ARBA" id="ARBA00023304"/>
    </source>
</evidence>
<evidence type="ECO:0000313" key="18">
    <source>
        <dbReference type="Proteomes" id="UP000467193"/>
    </source>
</evidence>
<dbReference type="InterPro" id="IPR012000">
    <property type="entry name" value="Thiamin_PyroP_enz_cen_dom"/>
</dbReference>
<evidence type="ECO:0000259" key="15">
    <source>
        <dbReference type="Pfam" id="PF02775"/>
    </source>
</evidence>
<feature type="domain" description="Thiamine pyrophosphate enzyme central" evidence="14">
    <location>
        <begin position="191"/>
        <end position="325"/>
    </location>
</feature>
<comment type="pathway">
    <text evidence="4">Amino-acid biosynthesis; L-valine biosynthesis; L-valine from pyruvate: step 1/4.</text>
</comment>